<accession>A0ACC2BFQ7</accession>
<proteinExistence type="predicted"/>
<gene>
    <name evidence="1" type="ORF">O6H91_15G009200</name>
</gene>
<name>A0ACC2BFQ7_DIPCM</name>
<dbReference type="Proteomes" id="UP001162992">
    <property type="component" value="Chromosome 15"/>
</dbReference>
<keyword evidence="2" id="KW-1185">Reference proteome</keyword>
<comment type="caution">
    <text evidence="1">The sequence shown here is derived from an EMBL/GenBank/DDBJ whole genome shotgun (WGS) entry which is preliminary data.</text>
</comment>
<dbReference type="EMBL" id="CM055106">
    <property type="protein sequence ID" value="KAJ7528588.1"/>
    <property type="molecule type" value="Genomic_DNA"/>
</dbReference>
<reference evidence="2" key="1">
    <citation type="journal article" date="2024" name="Proc. Natl. Acad. Sci. U.S.A.">
        <title>Extraordinary preservation of gene collinearity over three hundred million years revealed in homosporous lycophytes.</title>
        <authorList>
            <person name="Li C."/>
            <person name="Wickell D."/>
            <person name="Kuo L.Y."/>
            <person name="Chen X."/>
            <person name="Nie B."/>
            <person name="Liao X."/>
            <person name="Peng D."/>
            <person name="Ji J."/>
            <person name="Jenkins J."/>
            <person name="Williams M."/>
            <person name="Shu S."/>
            <person name="Plott C."/>
            <person name="Barry K."/>
            <person name="Rajasekar S."/>
            <person name="Grimwood J."/>
            <person name="Han X."/>
            <person name="Sun S."/>
            <person name="Hou Z."/>
            <person name="He W."/>
            <person name="Dai G."/>
            <person name="Sun C."/>
            <person name="Schmutz J."/>
            <person name="Leebens-Mack J.H."/>
            <person name="Li F.W."/>
            <person name="Wang L."/>
        </authorList>
    </citation>
    <scope>NUCLEOTIDE SEQUENCE [LARGE SCALE GENOMIC DNA]</scope>
    <source>
        <strain evidence="2">cv. PW_Plant_1</strain>
    </source>
</reference>
<evidence type="ECO:0000313" key="1">
    <source>
        <dbReference type="EMBL" id="KAJ7528588.1"/>
    </source>
</evidence>
<organism evidence="1 2">
    <name type="scientific">Diphasiastrum complanatum</name>
    <name type="common">Issler's clubmoss</name>
    <name type="synonym">Lycopodium complanatum</name>
    <dbReference type="NCBI Taxonomy" id="34168"/>
    <lineage>
        <taxon>Eukaryota</taxon>
        <taxon>Viridiplantae</taxon>
        <taxon>Streptophyta</taxon>
        <taxon>Embryophyta</taxon>
        <taxon>Tracheophyta</taxon>
        <taxon>Lycopodiopsida</taxon>
        <taxon>Lycopodiales</taxon>
        <taxon>Lycopodiaceae</taxon>
        <taxon>Lycopodioideae</taxon>
        <taxon>Diphasiastrum</taxon>
    </lineage>
</organism>
<evidence type="ECO:0000313" key="2">
    <source>
        <dbReference type="Proteomes" id="UP001162992"/>
    </source>
</evidence>
<protein>
    <submittedName>
        <fullName evidence="1">Uncharacterized protein</fullName>
    </submittedName>
</protein>
<sequence length="123" mass="13904">MIILVQASSSPTGKCIGFAGREYATLWVEVLQCGKKCTGFSIETLPLSDSKVCLNVHWKCVLTLLFWSFFRRLSHFVTCLFMKSCLYPRSIRLHGRKEIGSEALSAKLQATPERVTRDCKPMV</sequence>